<organism evidence="2 3">
    <name type="scientific">Actinokineospora bangkokensis</name>
    <dbReference type="NCBI Taxonomy" id="1193682"/>
    <lineage>
        <taxon>Bacteria</taxon>
        <taxon>Bacillati</taxon>
        <taxon>Actinomycetota</taxon>
        <taxon>Actinomycetes</taxon>
        <taxon>Pseudonocardiales</taxon>
        <taxon>Pseudonocardiaceae</taxon>
        <taxon>Actinokineospora</taxon>
    </lineage>
</organism>
<proteinExistence type="predicted"/>
<sequence length="78" mass="8846">MLFKYSTDERGGQDPDPRPRVKDLQRTAAVQPWLGRDDLSNSARSEELSQLALHVGVERAAGLLTTRFYFGQQRGDRI</sequence>
<dbReference type="EMBL" id="MKQR01000003">
    <property type="protein sequence ID" value="OLR95241.1"/>
    <property type="molecule type" value="Genomic_DNA"/>
</dbReference>
<keyword evidence="3" id="KW-1185">Reference proteome</keyword>
<evidence type="ECO:0000256" key="1">
    <source>
        <dbReference type="SAM" id="MobiDB-lite"/>
    </source>
</evidence>
<accession>A0A1Q9LTB5</accession>
<protein>
    <submittedName>
        <fullName evidence="2">Uncharacterized protein</fullName>
    </submittedName>
</protein>
<dbReference type="AlphaFoldDB" id="A0A1Q9LTB5"/>
<dbReference type="Proteomes" id="UP000186040">
    <property type="component" value="Unassembled WGS sequence"/>
</dbReference>
<evidence type="ECO:0000313" key="3">
    <source>
        <dbReference type="Proteomes" id="UP000186040"/>
    </source>
</evidence>
<feature type="region of interest" description="Disordered" evidence="1">
    <location>
        <begin position="1"/>
        <end position="25"/>
    </location>
</feature>
<name>A0A1Q9LTB5_9PSEU</name>
<comment type="caution">
    <text evidence="2">The sequence shown here is derived from an EMBL/GenBank/DDBJ whole genome shotgun (WGS) entry which is preliminary data.</text>
</comment>
<reference evidence="2 3" key="1">
    <citation type="submission" date="2016-10" db="EMBL/GenBank/DDBJ databases">
        <title>The Draft Genome Sequence of Actinokineospora bangkokensis 44EHWT reveals the biosynthetic pathway of antifungal compounds Thailandins with unusual extender unit butylmalonyl-CoA.</title>
        <authorList>
            <person name="Greule A."/>
            <person name="Intra B."/>
            <person name="Flemming S."/>
            <person name="Rommel M.G."/>
            <person name="Panbangred W."/>
            <person name="Bechthold A."/>
        </authorList>
    </citation>
    <scope>NUCLEOTIDE SEQUENCE [LARGE SCALE GENOMIC DNA]</scope>
    <source>
        <strain evidence="2 3">44EHW</strain>
    </source>
</reference>
<gene>
    <name evidence="2" type="ORF">BJP25_07065</name>
</gene>
<evidence type="ECO:0000313" key="2">
    <source>
        <dbReference type="EMBL" id="OLR95241.1"/>
    </source>
</evidence>